<dbReference type="EMBL" id="BSOW01000047">
    <property type="protein sequence ID" value="GLR91435.1"/>
    <property type="molecule type" value="Genomic_DNA"/>
</dbReference>
<dbReference type="Proteomes" id="UP001156905">
    <property type="component" value="Unassembled WGS sequence"/>
</dbReference>
<dbReference type="RefSeq" id="WP_284274754.1">
    <property type="nucleotide sequence ID" value="NZ_BSOW01000047.1"/>
</dbReference>
<organism evidence="1 2">
    <name type="scientific">Bradyrhizobium iriomotense</name>
    <dbReference type="NCBI Taxonomy" id="441950"/>
    <lineage>
        <taxon>Bacteria</taxon>
        <taxon>Pseudomonadati</taxon>
        <taxon>Pseudomonadota</taxon>
        <taxon>Alphaproteobacteria</taxon>
        <taxon>Hyphomicrobiales</taxon>
        <taxon>Nitrobacteraceae</taxon>
        <taxon>Bradyrhizobium</taxon>
    </lineage>
</organism>
<accession>A0ABQ6BER7</accession>
<protein>
    <submittedName>
        <fullName evidence="1">Uncharacterized protein</fullName>
    </submittedName>
</protein>
<evidence type="ECO:0000313" key="1">
    <source>
        <dbReference type="EMBL" id="GLR91435.1"/>
    </source>
</evidence>
<gene>
    <name evidence="1" type="ORF">GCM10007857_81520</name>
</gene>
<sequence>MRLDDEKEREGEKGAMTGGGRHEFFVVNLTNEKLKGHVLWRSSRNEIKLDVNGLEPGRSSPRKQFFPSGGHRDYWRWSELGREYQLNCYDRDTYAAITISGYGIGVLVTDTSPDTWKW</sequence>
<reference evidence="2" key="1">
    <citation type="journal article" date="2019" name="Int. J. Syst. Evol. Microbiol.">
        <title>The Global Catalogue of Microorganisms (GCM) 10K type strain sequencing project: providing services to taxonomists for standard genome sequencing and annotation.</title>
        <authorList>
            <consortium name="The Broad Institute Genomics Platform"/>
            <consortium name="The Broad Institute Genome Sequencing Center for Infectious Disease"/>
            <person name="Wu L."/>
            <person name="Ma J."/>
        </authorList>
    </citation>
    <scope>NUCLEOTIDE SEQUENCE [LARGE SCALE GENOMIC DNA]</scope>
    <source>
        <strain evidence="2">NBRC 102520</strain>
    </source>
</reference>
<name>A0ABQ6BER7_9BRAD</name>
<proteinExistence type="predicted"/>
<evidence type="ECO:0000313" key="2">
    <source>
        <dbReference type="Proteomes" id="UP001156905"/>
    </source>
</evidence>
<comment type="caution">
    <text evidence="1">The sequence shown here is derived from an EMBL/GenBank/DDBJ whole genome shotgun (WGS) entry which is preliminary data.</text>
</comment>
<keyword evidence="2" id="KW-1185">Reference proteome</keyword>